<keyword evidence="2" id="KW-1185">Reference proteome</keyword>
<reference evidence="1 2" key="1">
    <citation type="journal article" date="2021" name="Nat. Commun.">
        <title>Genetic determinants of endophytism in the Arabidopsis root mycobiome.</title>
        <authorList>
            <person name="Mesny F."/>
            <person name="Miyauchi S."/>
            <person name="Thiergart T."/>
            <person name="Pickel B."/>
            <person name="Atanasova L."/>
            <person name="Karlsson M."/>
            <person name="Huettel B."/>
            <person name="Barry K.W."/>
            <person name="Haridas S."/>
            <person name="Chen C."/>
            <person name="Bauer D."/>
            <person name="Andreopoulos W."/>
            <person name="Pangilinan J."/>
            <person name="LaButti K."/>
            <person name="Riley R."/>
            <person name="Lipzen A."/>
            <person name="Clum A."/>
            <person name="Drula E."/>
            <person name="Henrissat B."/>
            <person name="Kohler A."/>
            <person name="Grigoriev I.V."/>
            <person name="Martin F.M."/>
            <person name="Hacquard S."/>
        </authorList>
    </citation>
    <scope>NUCLEOTIDE SEQUENCE [LARGE SCALE GENOMIC DNA]</scope>
    <source>
        <strain evidence="1 2">MPI-SDFR-AT-0079</strain>
    </source>
</reference>
<name>A0ACB7NX85_9PEZI</name>
<comment type="caution">
    <text evidence="1">The sequence shown here is derived from an EMBL/GenBank/DDBJ whole genome shotgun (WGS) entry which is preliminary data.</text>
</comment>
<evidence type="ECO:0000313" key="2">
    <source>
        <dbReference type="Proteomes" id="UP000724584"/>
    </source>
</evidence>
<evidence type="ECO:0000313" key="1">
    <source>
        <dbReference type="EMBL" id="KAH6622920.1"/>
    </source>
</evidence>
<protein>
    <submittedName>
        <fullName evidence="1">Uncharacterized protein</fullName>
    </submittedName>
</protein>
<gene>
    <name evidence="1" type="ORF">F5144DRAFT_595184</name>
</gene>
<dbReference type="Proteomes" id="UP000724584">
    <property type="component" value="Unassembled WGS sequence"/>
</dbReference>
<accession>A0ACB7NX85</accession>
<proteinExistence type="predicted"/>
<sequence length="147" mass="16113">MPFRATPSACPPLCPLRRQLLSGSGADPHVVERSPWLPASRPRGNNPEGDQYLVCYFNTTKQLEMVVSISFPAPRMRASDWKSDLPVGDITGRMGFQRAATSTSTAQSMHGRLREGSPQDATDKRRGAAEELERRDLAGSVIPCFPS</sequence>
<dbReference type="EMBL" id="JAGIZQ010000006">
    <property type="protein sequence ID" value="KAH6622920.1"/>
    <property type="molecule type" value="Genomic_DNA"/>
</dbReference>
<organism evidence="1 2">
    <name type="scientific">Chaetomium tenue</name>
    <dbReference type="NCBI Taxonomy" id="1854479"/>
    <lineage>
        <taxon>Eukaryota</taxon>
        <taxon>Fungi</taxon>
        <taxon>Dikarya</taxon>
        <taxon>Ascomycota</taxon>
        <taxon>Pezizomycotina</taxon>
        <taxon>Sordariomycetes</taxon>
        <taxon>Sordariomycetidae</taxon>
        <taxon>Sordariales</taxon>
        <taxon>Chaetomiaceae</taxon>
        <taxon>Chaetomium</taxon>
    </lineage>
</organism>